<name>A0A2A2M4T7_9BILA</name>
<keyword evidence="3" id="KW-1185">Reference proteome</keyword>
<evidence type="ECO:0000256" key="1">
    <source>
        <dbReference type="SAM" id="MobiDB-lite"/>
    </source>
</evidence>
<feature type="compositionally biased region" description="Low complexity" evidence="1">
    <location>
        <begin position="105"/>
        <end position="148"/>
    </location>
</feature>
<dbReference type="EMBL" id="LIAE01005206">
    <property type="protein sequence ID" value="PAV93480.1"/>
    <property type="molecule type" value="Genomic_DNA"/>
</dbReference>
<accession>A0A2A2M4T7</accession>
<feature type="compositionally biased region" description="Polar residues" evidence="1">
    <location>
        <begin position="23"/>
        <end position="43"/>
    </location>
</feature>
<evidence type="ECO:0000313" key="2">
    <source>
        <dbReference type="EMBL" id="PAV93480.1"/>
    </source>
</evidence>
<feature type="compositionally biased region" description="Low complexity" evidence="1">
    <location>
        <begin position="1"/>
        <end position="16"/>
    </location>
</feature>
<gene>
    <name evidence="2" type="ORF">WR25_17837</name>
</gene>
<sequence length="175" mass="16891">MTSASMSAIRSSSDTAGSPMRVTVSSQSPMNSKMPRISSSATLPGTIAVQPRYERSGCSSDSSGRRDTSAASTSPSSSVSSRTSSSGSPPLSSALVPGTKVTVQSPGLPRLSSGSGTLSHISNRSSKSSIGAAAGAAATGSGAASTTAPGVEAATRRASIGPSAGASPPSRAAAT</sequence>
<proteinExistence type="predicted"/>
<comment type="caution">
    <text evidence="2">The sequence shown here is derived from an EMBL/GenBank/DDBJ whole genome shotgun (WGS) entry which is preliminary data.</text>
</comment>
<feature type="compositionally biased region" description="Low complexity" evidence="1">
    <location>
        <begin position="156"/>
        <end position="175"/>
    </location>
</feature>
<dbReference type="Proteomes" id="UP000218231">
    <property type="component" value="Unassembled WGS sequence"/>
</dbReference>
<reference evidence="2 3" key="1">
    <citation type="journal article" date="2017" name="Curr. Biol.">
        <title>Genome architecture and evolution of a unichromosomal asexual nematode.</title>
        <authorList>
            <person name="Fradin H."/>
            <person name="Zegar C."/>
            <person name="Gutwein M."/>
            <person name="Lucas J."/>
            <person name="Kovtun M."/>
            <person name="Corcoran D."/>
            <person name="Baugh L.R."/>
            <person name="Kiontke K."/>
            <person name="Gunsalus K."/>
            <person name="Fitch D.H."/>
            <person name="Piano F."/>
        </authorList>
    </citation>
    <scope>NUCLEOTIDE SEQUENCE [LARGE SCALE GENOMIC DNA]</scope>
    <source>
        <strain evidence="2">PF1309</strain>
    </source>
</reference>
<dbReference type="AlphaFoldDB" id="A0A2A2M4T7"/>
<feature type="compositionally biased region" description="Low complexity" evidence="1">
    <location>
        <begin position="69"/>
        <end position="94"/>
    </location>
</feature>
<evidence type="ECO:0000313" key="3">
    <source>
        <dbReference type="Proteomes" id="UP000218231"/>
    </source>
</evidence>
<organism evidence="2 3">
    <name type="scientific">Diploscapter pachys</name>
    <dbReference type="NCBI Taxonomy" id="2018661"/>
    <lineage>
        <taxon>Eukaryota</taxon>
        <taxon>Metazoa</taxon>
        <taxon>Ecdysozoa</taxon>
        <taxon>Nematoda</taxon>
        <taxon>Chromadorea</taxon>
        <taxon>Rhabditida</taxon>
        <taxon>Rhabditina</taxon>
        <taxon>Rhabditomorpha</taxon>
        <taxon>Rhabditoidea</taxon>
        <taxon>Rhabditidae</taxon>
        <taxon>Diploscapter</taxon>
    </lineage>
</organism>
<protein>
    <submittedName>
        <fullName evidence="2">Uncharacterized protein</fullName>
    </submittedName>
</protein>
<feature type="region of interest" description="Disordered" evidence="1">
    <location>
        <begin position="1"/>
        <end position="175"/>
    </location>
</feature>